<dbReference type="SUPFAM" id="SSF88713">
    <property type="entry name" value="Glycoside hydrolase/deacetylase"/>
    <property type="match status" value="1"/>
</dbReference>
<evidence type="ECO:0000256" key="2">
    <source>
        <dbReference type="ARBA" id="ARBA00010973"/>
    </source>
</evidence>
<keyword evidence="8" id="KW-1185">Reference proteome</keyword>
<evidence type="ECO:0000256" key="1">
    <source>
        <dbReference type="ARBA" id="ARBA00003236"/>
    </source>
</evidence>
<evidence type="ECO:0000313" key="7">
    <source>
        <dbReference type="EMBL" id="PSJ61121.1"/>
    </source>
</evidence>
<dbReference type="Gene3D" id="3.20.20.370">
    <property type="entry name" value="Glycoside hydrolase/deacetylase"/>
    <property type="match status" value="1"/>
</dbReference>
<dbReference type="Proteomes" id="UP000241229">
    <property type="component" value="Unassembled WGS sequence"/>
</dbReference>
<keyword evidence="5" id="KW-0732">Signal</keyword>
<comment type="similarity">
    <text evidence="2">Belongs to the polysaccharide deacetylase family.</text>
</comment>
<name>A0A2P7SFK9_9HYPH</name>
<feature type="signal peptide" evidence="5">
    <location>
        <begin position="1"/>
        <end position="22"/>
    </location>
</feature>
<evidence type="ECO:0000256" key="3">
    <source>
        <dbReference type="ARBA" id="ARBA00020071"/>
    </source>
</evidence>
<dbReference type="InterPro" id="IPR011330">
    <property type="entry name" value="Glyco_hydro/deAcase_b/a-brl"/>
</dbReference>
<feature type="domain" description="NodB homology" evidence="6">
    <location>
        <begin position="25"/>
        <end position="242"/>
    </location>
</feature>
<dbReference type="GO" id="GO:0005975">
    <property type="term" value="P:carbohydrate metabolic process"/>
    <property type="evidence" value="ECO:0007669"/>
    <property type="project" value="InterPro"/>
</dbReference>
<evidence type="ECO:0000313" key="8">
    <source>
        <dbReference type="Proteomes" id="UP000241229"/>
    </source>
</evidence>
<sequence length="249" mass="27902">MRFAPLLTAAVSLFLAVSAVWASDRIIYLTFDDGPLTGTENILDVLEAEKVPAAMFMVGKHAEASAAHRALVERAKSLPHVTVGNHSYSHAHDHYRHFYADTEGVVADMMRANEVLGLTAKPVQARLPGRDVFRLPDVYKDDLSIGRTEDEIEEIDFEFVSASGFNLYGWDHEWVHDSRGKPVQTVEHLVSEIDHLFLGGRFVRPGKLILLMHDEMFRDNYDGNANLSALISALRQRGYAFGSIETYDD</sequence>
<dbReference type="OrthoDB" id="9784220at2"/>
<dbReference type="Pfam" id="PF01522">
    <property type="entry name" value="Polysacc_deac_1"/>
    <property type="match status" value="1"/>
</dbReference>
<accession>A0A2P7SFK9</accession>
<evidence type="ECO:0000256" key="4">
    <source>
        <dbReference type="ARBA" id="ARBA00032976"/>
    </source>
</evidence>
<dbReference type="EMBL" id="PXYK01000008">
    <property type="protein sequence ID" value="PSJ61121.1"/>
    <property type="molecule type" value="Genomic_DNA"/>
</dbReference>
<feature type="chain" id="PRO_5015139055" description="Chitooligosaccharide deacetylase" evidence="5">
    <location>
        <begin position="23"/>
        <end position="249"/>
    </location>
</feature>
<reference evidence="7 8" key="1">
    <citation type="submission" date="2018-03" db="EMBL/GenBank/DDBJ databases">
        <title>The draft genome of Mesorhizobium sp. 6GN-30.</title>
        <authorList>
            <person name="Liu L."/>
            <person name="Li L."/>
            <person name="Wang T."/>
            <person name="Zhang X."/>
            <person name="Liang L."/>
        </authorList>
    </citation>
    <scope>NUCLEOTIDE SEQUENCE [LARGE SCALE GENOMIC DNA]</scope>
    <source>
        <strain evidence="7 8">6GN30</strain>
    </source>
</reference>
<dbReference type="PROSITE" id="PS51677">
    <property type="entry name" value="NODB"/>
    <property type="match status" value="1"/>
</dbReference>
<dbReference type="GO" id="GO:0016810">
    <property type="term" value="F:hydrolase activity, acting on carbon-nitrogen (but not peptide) bonds"/>
    <property type="evidence" value="ECO:0007669"/>
    <property type="project" value="InterPro"/>
</dbReference>
<dbReference type="PANTHER" id="PTHR10587:SF125">
    <property type="entry name" value="POLYSACCHARIDE DEACETYLASE YHEN-RELATED"/>
    <property type="match status" value="1"/>
</dbReference>
<comment type="caution">
    <text evidence="7">The sequence shown here is derived from an EMBL/GenBank/DDBJ whole genome shotgun (WGS) entry which is preliminary data.</text>
</comment>
<organism evidence="7 8">
    <name type="scientific">Kumtagia ephedrae</name>
    <dbReference type="NCBI Taxonomy" id="2116701"/>
    <lineage>
        <taxon>Bacteria</taxon>
        <taxon>Pseudomonadati</taxon>
        <taxon>Pseudomonadota</taxon>
        <taxon>Alphaproteobacteria</taxon>
        <taxon>Hyphomicrobiales</taxon>
        <taxon>Phyllobacteriaceae</taxon>
        <taxon>Kumtagia</taxon>
    </lineage>
</organism>
<dbReference type="PANTHER" id="PTHR10587">
    <property type="entry name" value="GLYCOSYL TRANSFERASE-RELATED"/>
    <property type="match status" value="1"/>
</dbReference>
<proteinExistence type="inferred from homology"/>
<evidence type="ECO:0000259" key="6">
    <source>
        <dbReference type="PROSITE" id="PS51677"/>
    </source>
</evidence>
<dbReference type="InterPro" id="IPR002509">
    <property type="entry name" value="NODB_dom"/>
</dbReference>
<comment type="function">
    <text evidence="1">Is involved in generating a small heat-stable compound (Nod), an acylated oligomer of N-acetylglucosamine, that stimulates mitosis in various plant protoplasts.</text>
</comment>
<evidence type="ECO:0000256" key="5">
    <source>
        <dbReference type="SAM" id="SignalP"/>
    </source>
</evidence>
<protein>
    <recommendedName>
        <fullName evidence="3">Chitooligosaccharide deacetylase</fullName>
    </recommendedName>
    <alternativeName>
        <fullName evidence="4">Nodulation protein B</fullName>
    </alternativeName>
</protein>
<dbReference type="InterPro" id="IPR050248">
    <property type="entry name" value="Polysacc_deacetylase_ArnD"/>
</dbReference>
<gene>
    <name evidence="7" type="ORF">C7I84_10525</name>
</gene>
<dbReference type="AlphaFoldDB" id="A0A2P7SFK9"/>